<proteinExistence type="predicted"/>
<reference evidence="2 3" key="1">
    <citation type="journal article" date="2007" name="Genome Res.">
        <title>Genome characteristics of facultatively symbiotic Frankia sp. strains reflect host range and host plant biogeography.</title>
        <authorList>
            <person name="Normand P."/>
            <person name="Lapierre P."/>
            <person name="Tisa L.S."/>
            <person name="Gogarten J.P."/>
            <person name="Alloisio N."/>
            <person name="Bagnarol E."/>
            <person name="Bassi C.A."/>
            <person name="Berry A.M."/>
            <person name="Bickhart D.M."/>
            <person name="Choisne N."/>
            <person name="Couloux A."/>
            <person name="Cournoyer B."/>
            <person name="Cruveiller S."/>
            <person name="Daubin V."/>
            <person name="Demange N."/>
            <person name="Francino M.P."/>
            <person name="Goltsman E."/>
            <person name="Huang Y."/>
            <person name="Kopp O.R."/>
            <person name="Labarre L."/>
            <person name="Lapidus A."/>
            <person name="Lavire C."/>
            <person name="Marechal J."/>
            <person name="Martinez M."/>
            <person name="Mastronunzio J.E."/>
            <person name="Mullin B.C."/>
            <person name="Niemann J."/>
            <person name="Pujic P."/>
            <person name="Rawnsley T."/>
            <person name="Rouy Z."/>
            <person name="Schenowitz C."/>
            <person name="Sellstedt A."/>
            <person name="Tavares F."/>
            <person name="Tomkins J.P."/>
            <person name="Vallenet D."/>
            <person name="Valverde C."/>
            <person name="Wall L.G."/>
            <person name="Wang Y."/>
            <person name="Medigue C."/>
            <person name="Benson D.R."/>
        </authorList>
    </citation>
    <scope>NUCLEOTIDE SEQUENCE [LARGE SCALE GENOMIC DNA]</scope>
    <source>
        <strain evidence="3">DSM 45986 / CECT 9034 / ACN14a</strain>
    </source>
</reference>
<evidence type="ECO:0000313" key="2">
    <source>
        <dbReference type="EMBL" id="CAJ59656.1"/>
    </source>
</evidence>
<name>Q0RS09_FRAAA</name>
<dbReference type="AlphaFoldDB" id="Q0RS09"/>
<keyword evidence="3" id="KW-1185">Reference proteome</keyword>
<evidence type="ECO:0000256" key="1">
    <source>
        <dbReference type="SAM" id="MobiDB-lite"/>
    </source>
</evidence>
<protein>
    <submittedName>
        <fullName evidence="2">Uncharacterized protein</fullName>
    </submittedName>
</protein>
<sequence>MVCQDARKRPDGMDISIIRGLAASAVTRAVDTGKSYPPAPTAAAAHDPARLRLAGHTGMDTDLGVGESPRRPPPPAGRRPRCGGTPAARQRHACGVIGEQRTADREWCAVGIRSSAR</sequence>
<accession>Q0RS09</accession>
<organism evidence="2 3">
    <name type="scientific">Frankia alni (strain DSM 45986 / CECT 9034 / ACN14a)</name>
    <dbReference type="NCBI Taxonomy" id="326424"/>
    <lineage>
        <taxon>Bacteria</taxon>
        <taxon>Bacillati</taxon>
        <taxon>Actinomycetota</taxon>
        <taxon>Actinomycetes</taxon>
        <taxon>Frankiales</taxon>
        <taxon>Frankiaceae</taxon>
        <taxon>Frankia</taxon>
    </lineage>
</organism>
<feature type="region of interest" description="Disordered" evidence="1">
    <location>
        <begin position="56"/>
        <end position="96"/>
    </location>
</feature>
<dbReference type="KEGG" id="fal:FRAAL0991"/>
<dbReference type="EMBL" id="CT573213">
    <property type="protein sequence ID" value="CAJ59656.1"/>
    <property type="molecule type" value="Genomic_DNA"/>
</dbReference>
<dbReference type="HOGENOM" id="CLU_2081345_0_0_11"/>
<dbReference type="Proteomes" id="UP000000657">
    <property type="component" value="Chromosome"/>
</dbReference>
<evidence type="ECO:0000313" key="3">
    <source>
        <dbReference type="Proteomes" id="UP000000657"/>
    </source>
</evidence>
<gene>
    <name evidence="2" type="ordered locus">FRAAL0991</name>
</gene>